<accession>A0A1J5G7C3</accession>
<evidence type="ECO:0000313" key="2">
    <source>
        <dbReference type="Proteomes" id="UP000182059"/>
    </source>
</evidence>
<dbReference type="Proteomes" id="UP000182059">
    <property type="component" value="Unassembled WGS sequence"/>
</dbReference>
<proteinExistence type="predicted"/>
<gene>
    <name evidence="1" type="ORF">AUK15_01530</name>
</gene>
<comment type="caution">
    <text evidence="1">The sequence shown here is derived from an EMBL/GenBank/DDBJ whole genome shotgun (WGS) entry which is preliminary data.</text>
</comment>
<dbReference type="EMBL" id="MNYX01000042">
    <property type="protein sequence ID" value="OIP65546.1"/>
    <property type="molecule type" value="Genomic_DNA"/>
</dbReference>
<reference evidence="1 2" key="1">
    <citation type="journal article" date="2016" name="Environ. Microbiol.">
        <title>Genomic resolution of a cold subsurface aquifer community provides metabolic insights for novel microbes adapted to high CO concentrations.</title>
        <authorList>
            <person name="Probst A.J."/>
            <person name="Castelle C.J."/>
            <person name="Singh A."/>
            <person name="Brown C.T."/>
            <person name="Anantharaman K."/>
            <person name="Sharon I."/>
            <person name="Hug L.A."/>
            <person name="Burstein D."/>
            <person name="Emerson J.B."/>
            <person name="Thomas B.C."/>
            <person name="Banfield J.F."/>
        </authorList>
    </citation>
    <scope>NUCLEOTIDE SEQUENCE [LARGE SCALE GENOMIC DNA]</scope>
    <source>
        <strain evidence="1">CG2_30_43_9</strain>
    </source>
</reference>
<organism evidence="1 2">
    <name type="scientific">Candidatus Nomurabacteria bacterium CG2_30_43_9</name>
    <dbReference type="NCBI Taxonomy" id="1805283"/>
    <lineage>
        <taxon>Bacteria</taxon>
        <taxon>Candidatus Nomuraibacteriota</taxon>
    </lineage>
</organism>
<name>A0A1J5G7C3_9BACT</name>
<protein>
    <submittedName>
        <fullName evidence="1">Uncharacterized protein</fullName>
    </submittedName>
</protein>
<sequence>MKNQELRDILIKELSIGELPEEAQDEIVVKLGEVILKSLTIAIFDKLSSEARVEFEKIGAKNDTALIQEFLEENIPDMHTLMEEEVRRTLQNYAELEAGGGKPKAREGE</sequence>
<evidence type="ECO:0000313" key="1">
    <source>
        <dbReference type="EMBL" id="OIP65546.1"/>
    </source>
</evidence>
<dbReference type="AlphaFoldDB" id="A0A1J5G7C3"/>